<dbReference type="InterPro" id="IPR002826">
    <property type="entry name" value="MptE-like"/>
</dbReference>
<dbReference type="PANTHER" id="PTHR41786:SF1">
    <property type="entry name" value="6-HYDROXYMETHYLPTERIN DIPHOSPHOKINASE MPTE-LIKE DOMAIN-CONTAINING PROTEIN"/>
    <property type="match status" value="1"/>
</dbReference>
<keyword evidence="3" id="KW-1185">Reference proteome</keyword>
<dbReference type="PANTHER" id="PTHR41786">
    <property type="entry name" value="MOTILITY ACCESSORY FACTOR MAF"/>
    <property type="match status" value="1"/>
</dbReference>
<sequence>MYENFIENIANNHKGIELLKGIGQGCVGALVASGPSLNDTIHSLKKIEENCFILVVGSALKKLMQEGIVPDAVIISDPLDGVVEQLEDSGFEGVLFYLSTANKKAVNIHNGLKVVLFQDGYPAAIKEAKNRKSPLLDTGGSVATLGLSLLMNFNFDSYYLFGQDMGFSGGCTHAEHSTSGIDVKNTKILDKILANNGEYIYSTSNLRTYHMV</sequence>
<dbReference type="RefSeq" id="WP_200748642.1">
    <property type="nucleotide sequence ID" value="NZ_JAEOAH010000007.1"/>
</dbReference>
<dbReference type="Proteomes" id="UP000618943">
    <property type="component" value="Unassembled WGS sequence"/>
</dbReference>
<gene>
    <name evidence="2" type="ORF">JFL43_08165</name>
</gene>
<evidence type="ECO:0000313" key="3">
    <source>
        <dbReference type="Proteomes" id="UP000618943"/>
    </source>
</evidence>
<name>A0ABS1H6A9_9BACL</name>
<feature type="domain" description="6-hydroxymethylpterin diphosphokinase MptE-like" evidence="1">
    <location>
        <begin position="3"/>
        <end position="169"/>
    </location>
</feature>
<organism evidence="2 3">
    <name type="scientific">Viridibacillus soli</name>
    <dbReference type="NCBI Taxonomy" id="2798301"/>
    <lineage>
        <taxon>Bacteria</taxon>
        <taxon>Bacillati</taxon>
        <taxon>Bacillota</taxon>
        <taxon>Bacilli</taxon>
        <taxon>Bacillales</taxon>
        <taxon>Caryophanaceae</taxon>
        <taxon>Viridibacillus</taxon>
    </lineage>
</organism>
<comment type="caution">
    <text evidence="2">The sequence shown here is derived from an EMBL/GenBank/DDBJ whole genome shotgun (WGS) entry which is preliminary data.</text>
</comment>
<proteinExistence type="predicted"/>
<dbReference type="Pfam" id="PF01973">
    <property type="entry name" value="MptE-like"/>
    <property type="match status" value="1"/>
</dbReference>
<protein>
    <submittedName>
        <fullName evidence="2">DUF115 domain-containing protein</fullName>
    </submittedName>
</protein>
<evidence type="ECO:0000313" key="2">
    <source>
        <dbReference type="EMBL" id="MBK3494834.1"/>
    </source>
</evidence>
<reference evidence="2 3" key="1">
    <citation type="submission" date="2020-12" db="EMBL/GenBank/DDBJ databases">
        <title>YIM B01967 draft genome.</title>
        <authorList>
            <person name="Yan X."/>
        </authorList>
    </citation>
    <scope>NUCLEOTIDE SEQUENCE [LARGE SCALE GENOMIC DNA]</scope>
    <source>
        <strain evidence="2 3">YIM B01967</strain>
    </source>
</reference>
<accession>A0ABS1H6A9</accession>
<dbReference type="EMBL" id="JAEOAH010000007">
    <property type="protein sequence ID" value="MBK3494834.1"/>
    <property type="molecule type" value="Genomic_DNA"/>
</dbReference>
<evidence type="ECO:0000259" key="1">
    <source>
        <dbReference type="Pfam" id="PF01973"/>
    </source>
</evidence>